<keyword evidence="5" id="KW-1185">Reference proteome</keyword>
<reference evidence="5" key="1">
    <citation type="journal article" date="2016" name="Nat. Commun.">
        <title>The Gonium pectorale genome demonstrates co-option of cell cycle regulation during the evolution of multicellularity.</title>
        <authorList>
            <person name="Hanschen E.R."/>
            <person name="Marriage T.N."/>
            <person name="Ferris P.J."/>
            <person name="Hamaji T."/>
            <person name="Toyoda A."/>
            <person name="Fujiyama A."/>
            <person name="Neme R."/>
            <person name="Noguchi H."/>
            <person name="Minakuchi Y."/>
            <person name="Suzuki M."/>
            <person name="Kawai-Toyooka H."/>
            <person name="Smith D.R."/>
            <person name="Sparks H."/>
            <person name="Anderson J."/>
            <person name="Bakaric R."/>
            <person name="Luria V."/>
            <person name="Karger A."/>
            <person name="Kirschner M.W."/>
            <person name="Durand P.M."/>
            <person name="Michod R.E."/>
            <person name="Nozaki H."/>
            <person name="Olson B.J."/>
        </authorList>
    </citation>
    <scope>NUCLEOTIDE SEQUENCE [LARGE SCALE GENOMIC DNA]</scope>
    <source>
        <strain evidence="5">NIES-2863</strain>
    </source>
</reference>
<proteinExistence type="predicted"/>
<gene>
    <name evidence="4" type="ORF">GPECTOR_2g1441</name>
</gene>
<dbReference type="SUPFAM" id="SSF56112">
    <property type="entry name" value="Protein kinase-like (PK-like)"/>
    <property type="match status" value="1"/>
</dbReference>
<dbReference type="InterPro" id="IPR011009">
    <property type="entry name" value="Kinase-like_dom_sf"/>
</dbReference>
<name>A0A150H2T5_GONPE</name>
<dbReference type="PANTHER" id="PTHR45647">
    <property type="entry name" value="OS02G0152300 PROTEIN"/>
    <property type="match status" value="1"/>
</dbReference>
<dbReference type="Gene3D" id="1.10.510.10">
    <property type="entry name" value="Transferase(Phosphotransferase) domain 1"/>
    <property type="match status" value="1"/>
</dbReference>
<dbReference type="SMART" id="SM00504">
    <property type="entry name" value="Ubox"/>
    <property type="match status" value="1"/>
</dbReference>
<keyword evidence="1" id="KW-0833">Ubl conjugation pathway</keyword>
<dbReference type="UniPathway" id="UPA00143"/>
<feature type="region of interest" description="Disordered" evidence="2">
    <location>
        <begin position="1"/>
        <end position="44"/>
    </location>
</feature>
<organism evidence="4 5">
    <name type="scientific">Gonium pectorale</name>
    <name type="common">Green alga</name>
    <dbReference type="NCBI Taxonomy" id="33097"/>
    <lineage>
        <taxon>Eukaryota</taxon>
        <taxon>Viridiplantae</taxon>
        <taxon>Chlorophyta</taxon>
        <taxon>core chlorophytes</taxon>
        <taxon>Chlorophyceae</taxon>
        <taxon>CS clade</taxon>
        <taxon>Chlamydomonadales</taxon>
        <taxon>Volvocaceae</taxon>
        <taxon>Gonium</taxon>
    </lineage>
</organism>
<dbReference type="Gene3D" id="3.30.40.10">
    <property type="entry name" value="Zinc/RING finger domain, C3HC4 (zinc finger)"/>
    <property type="match status" value="1"/>
</dbReference>
<feature type="region of interest" description="Disordered" evidence="2">
    <location>
        <begin position="295"/>
        <end position="337"/>
    </location>
</feature>
<feature type="domain" description="U-box" evidence="3">
    <location>
        <begin position="521"/>
        <end position="589"/>
    </location>
</feature>
<feature type="compositionally biased region" description="Polar residues" evidence="2">
    <location>
        <begin position="35"/>
        <end position="44"/>
    </location>
</feature>
<dbReference type="CDD" id="cd16655">
    <property type="entry name" value="RING-Ubox_WDSUB1-like"/>
    <property type="match status" value="1"/>
</dbReference>
<evidence type="ECO:0000259" key="3">
    <source>
        <dbReference type="PROSITE" id="PS51698"/>
    </source>
</evidence>
<dbReference type="GO" id="GO:0004842">
    <property type="term" value="F:ubiquitin-protein transferase activity"/>
    <property type="evidence" value="ECO:0007669"/>
    <property type="project" value="InterPro"/>
</dbReference>
<dbReference type="EMBL" id="LSYV01000003">
    <property type="protein sequence ID" value="KXZ55890.1"/>
    <property type="molecule type" value="Genomic_DNA"/>
</dbReference>
<protein>
    <recommendedName>
        <fullName evidence="3">U-box domain-containing protein</fullName>
    </recommendedName>
</protein>
<evidence type="ECO:0000256" key="1">
    <source>
        <dbReference type="ARBA" id="ARBA00022786"/>
    </source>
</evidence>
<accession>A0A150H2T5</accession>
<evidence type="ECO:0000256" key="2">
    <source>
        <dbReference type="SAM" id="MobiDB-lite"/>
    </source>
</evidence>
<evidence type="ECO:0000313" key="5">
    <source>
        <dbReference type="Proteomes" id="UP000075714"/>
    </source>
</evidence>
<dbReference type="GO" id="GO:0016567">
    <property type="term" value="P:protein ubiquitination"/>
    <property type="evidence" value="ECO:0007669"/>
    <property type="project" value="UniProtKB-UniPathway"/>
</dbReference>
<dbReference type="Pfam" id="PF04564">
    <property type="entry name" value="U-box"/>
    <property type="match status" value="1"/>
</dbReference>
<comment type="caution">
    <text evidence="4">The sequence shown here is derived from an EMBL/GenBank/DDBJ whole genome shotgun (WGS) entry which is preliminary data.</text>
</comment>
<dbReference type="SUPFAM" id="SSF57850">
    <property type="entry name" value="RING/U-box"/>
    <property type="match status" value="1"/>
</dbReference>
<dbReference type="STRING" id="33097.A0A150H2T5"/>
<sequence>MPPARAPAAQAPPRPPAAAAQAPHSADGEPGDRNGNASTSGTLTVQQRPAVAPMVLSAVGRVVGTAWSVLKLCNRYILVPAVSWGLQTLKAYLEQQLAIQRAMARTCHVPKYGDAEVRQATDDLGFTRRAVGTPYGIVSYRTSLRGAEVAVRQAPLNSLEDVDVFWAEEAAGRAFLAGGRHPHVVPYLGCCPSLACHVYEHVQYTCSLRESLLASSPHAGSLASWEARLALCQQLVAAVVYLARCDVGASGLSAANVIVRIDPASGHAGGAPQCWLAPACGFRAPLKPSPSTAAAAAATAAAEPGQRGQGQPAAWPLASGSPQAGCGPAQQPEAQGEGIGRVAALARSLGRVLMQVLAGADSPAPSASAVIQALSNATPTRLLAASVTPPLTDGQTWPLLAAVYPLMEWGRTLKTGAPGTNIGGGGGACDGRTPAGAAAAFRSNGGGSGAASAAARDVVESVGGGGEDAMALQAFLLRELSPALAELQVEVQSAPGAQRTVQRAAGAPAAAAAPLAAPGSELMEDPVVAADGHSYERDAISQWLAGAARSRGGRATSPMTGAGLPHTSLTPNYTLRSLIRDWRERHHLKAP</sequence>
<dbReference type="InterPro" id="IPR003613">
    <property type="entry name" value="Ubox_domain"/>
</dbReference>
<dbReference type="PANTHER" id="PTHR45647:SF139">
    <property type="entry name" value="OS02G0152300 PROTEIN"/>
    <property type="match status" value="1"/>
</dbReference>
<evidence type="ECO:0000313" key="4">
    <source>
        <dbReference type="EMBL" id="KXZ55890.1"/>
    </source>
</evidence>
<feature type="compositionally biased region" description="Pro residues" evidence="2">
    <location>
        <begin position="1"/>
        <end position="16"/>
    </location>
</feature>
<dbReference type="InterPro" id="IPR013083">
    <property type="entry name" value="Znf_RING/FYVE/PHD"/>
</dbReference>
<dbReference type="OrthoDB" id="548907at2759"/>
<dbReference type="InterPro" id="IPR051348">
    <property type="entry name" value="U-box_ubiquitin_ligases"/>
</dbReference>
<dbReference type="PROSITE" id="PS51698">
    <property type="entry name" value="U_BOX"/>
    <property type="match status" value="1"/>
</dbReference>
<dbReference type="AlphaFoldDB" id="A0A150H2T5"/>
<dbReference type="Proteomes" id="UP000075714">
    <property type="component" value="Unassembled WGS sequence"/>
</dbReference>